<keyword evidence="22" id="KW-0156">Chromatin regulator</keyword>
<evidence type="ECO:0000256" key="21">
    <source>
        <dbReference type="ARBA" id="ARBA00022843"/>
    </source>
</evidence>
<evidence type="ECO:0000256" key="16">
    <source>
        <dbReference type="ARBA" id="ARBA00022737"/>
    </source>
</evidence>
<keyword evidence="12" id="KW-0678">Repressor</keyword>
<evidence type="ECO:0000313" key="36">
    <source>
        <dbReference type="Ensembl" id="ENSSFOP00015001922.1"/>
    </source>
</evidence>
<dbReference type="GO" id="GO:0051129">
    <property type="term" value="P:negative regulation of cellular component organization"/>
    <property type="evidence" value="ECO:0007669"/>
    <property type="project" value="UniProtKB-ARBA"/>
</dbReference>
<keyword evidence="21" id="KW-0832">Ubl conjugation</keyword>
<feature type="compositionally biased region" description="Basic and acidic residues" evidence="34">
    <location>
        <begin position="926"/>
        <end position="942"/>
    </location>
</feature>
<evidence type="ECO:0000256" key="7">
    <source>
        <dbReference type="ARBA" id="ARBA00004489"/>
    </source>
</evidence>
<dbReference type="PANTHER" id="PTHR10625">
    <property type="entry name" value="HISTONE DEACETYLASE HDAC1-RELATED"/>
    <property type="match status" value="1"/>
</dbReference>
<feature type="compositionally biased region" description="Polar residues" evidence="34">
    <location>
        <begin position="1"/>
        <end position="20"/>
    </location>
</feature>
<evidence type="ECO:0000256" key="8">
    <source>
        <dbReference type="ARBA" id="ARBA00004906"/>
    </source>
</evidence>
<dbReference type="Ensembl" id="ENSSFOT00015001962.2">
    <property type="protein sequence ID" value="ENSSFOP00015001922.1"/>
    <property type="gene ID" value="ENSSFOG00015001196.2"/>
</dbReference>
<evidence type="ECO:0000256" key="6">
    <source>
        <dbReference type="ARBA" id="ARBA00004484"/>
    </source>
</evidence>
<reference evidence="36 37" key="1">
    <citation type="submission" date="2019-04" db="EMBL/GenBank/DDBJ databases">
        <authorList>
            <consortium name="Wellcome Sanger Institute Data Sharing"/>
        </authorList>
    </citation>
    <scope>NUCLEOTIDE SEQUENCE [LARGE SCALE GENOMIC DNA]</scope>
</reference>
<dbReference type="Pfam" id="PF00850">
    <property type="entry name" value="Hist_deacetyl"/>
    <property type="match status" value="2"/>
</dbReference>
<dbReference type="PRINTS" id="PR01270">
    <property type="entry name" value="HDASUPER"/>
</dbReference>
<dbReference type="SMART" id="SM00290">
    <property type="entry name" value="ZnF_UBP"/>
    <property type="match status" value="1"/>
</dbReference>
<evidence type="ECO:0000256" key="20">
    <source>
        <dbReference type="ARBA" id="ARBA00022833"/>
    </source>
</evidence>
<evidence type="ECO:0000256" key="33">
    <source>
        <dbReference type="PROSITE-ProRule" id="PRU00502"/>
    </source>
</evidence>
<dbReference type="CTD" id="10013"/>
<dbReference type="GO" id="GO:0004407">
    <property type="term" value="F:histone deacetylase activity"/>
    <property type="evidence" value="ECO:0007669"/>
    <property type="project" value="TreeGrafter"/>
</dbReference>
<evidence type="ECO:0000256" key="30">
    <source>
        <dbReference type="ARBA" id="ARBA00050910"/>
    </source>
</evidence>
<evidence type="ECO:0000259" key="35">
    <source>
        <dbReference type="PROSITE" id="PS50271"/>
    </source>
</evidence>
<dbReference type="PROSITE" id="PS50271">
    <property type="entry name" value="ZF_UBP"/>
    <property type="match status" value="1"/>
</dbReference>
<keyword evidence="27" id="KW-0539">Nucleus</keyword>
<comment type="subcellular location">
    <subcellularLocation>
        <location evidence="7">Cell projection</location>
        <location evidence="7">Axon</location>
    </subcellularLocation>
    <subcellularLocation>
        <location evidence="4">Cell projection</location>
        <location evidence="4">Dendrite</location>
    </subcellularLocation>
    <subcellularLocation>
        <location evidence="2">Cytoplasm</location>
        <location evidence="2">Cytoskeleton</location>
        <location evidence="2">Cilium basal body</location>
    </subcellularLocation>
    <subcellularLocation>
        <location evidence="5">Cytoplasm</location>
        <location evidence="5">Cytoskeleton</location>
        <location evidence="5">Microtubule organizing center</location>
        <location evidence="5">Centrosome</location>
    </subcellularLocation>
    <subcellularLocation>
        <location evidence="3">Nucleus</location>
    </subcellularLocation>
    <subcellularLocation>
        <location evidence="6">Perikaryon</location>
    </subcellularLocation>
</comment>
<dbReference type="GO" id="GO:0016740">
    <property type="term" value="F:transferase activity"/>
    <property type="evidence" value="ECO:0007669"/>
    <property type="project" value="UniProtKB-KW"/>
</dbReference>
<dbReference type="GO" id="GO:0030955">
    <property type="term" value="F:potassium ion binding"/>
    <property type="evidence" value="ECO:0007669"/>
    <property type="project" value="Ensembl"/>
</dbReference>
<evidence type="ECO:0000256" key="10">
    <source>
        <dbReference type="ARBA" id="ARBA00022481"/>
    </source>
</evidence>
<keyword evidence="37" id="KW-1185">Reference proteome</keyword>
<dbReference type="GO" id="GO:0036269">
    <property type="term" value="P:swimming behavior"/>
    <property type="evidence" value="ECO:0007669"/>
    <property type="project" value="Ensembl"/>
</dbReference>
<keyword evidence="10" id="KW-0488">Methylation</keyword>
<evidence type="ECO:0000256" key="27">
    <source>
        <dbReference type="ARBA" id="ARBA00023242"/>
    </source>
</evidence>
<dbReference type="GO" id="GO:0042903">
    <property type="term" value="F:tubulin deacetylase activity"/>
    <property type="evidence" value="ECO:0007669"/>
    <property type="project" value="Ensembl"/>
</dbReference>
<dbReference type="InterPro" id="IPR013083">
    <property type="entry name" value="Znf_RING/FYVE/PHD"/>
</dbReference>
<evidence type="ECO:0000256" key="3">
    <source>
        <dbReference type="ARBA" id="ARBA00004123"/>
    </source>
</evidence>
<dbReference type="FunFam" id="3.30.40.10:FF:000342">
    <property type="entry name" value="Histone deacetylase 6"/>
    <property type="match status" value="1"/>
</dbReference>
<dbReference type="SUPFAM" id="SSF57850">
    <property type="entry name" value="RING/U-box"/>
    <property type="match status" value="1"/>
</dbReference>
<organism evidence="36 37">
    <name type="scientific">Scleropages formosus</name>
    <name type="common">Asian bonytongue</name>
    <name type="synonym">Osteoglossum formosum</name>
    <dbReference type="NCBI Taxonomy" id="113540"/>
    <lineage>
        <taxon>Eukaryota</taxon>
        <taxon>Metazoa</taxon>
        <taxon>Chordata</taxon>
        <taxon>Craniata</taxon>
        <taxon>Vertebrata</taxon>
        <taxon>Euteleostomi</taxon>
        <taxon>Actinopterygii</taxon>
        <taxon>Neopterygii</taxon>
        <taxon>Teleostei</taxon>
        <taxon>Osteoglossocephala</taxon>
        <taxon>Osteoglossomorpha</taxon>
        <taxon>Osteoglossiformes</taxon>
        <taxon>Osteoglossidae</taxon>
        <taxon>Scleropages</taxon>
    </lineage>
</organism>
<dbReference type="GO" id="GO:0030424">
    <property type="term" value="C:axon"/>
    <property type="evidence" value="ECO:0007669"/>
    <property type="project" value="UniProtKB-SubCell"/>
</dbReference>
<evidence type="ECO:0000256" key="34">
    <source>
        <dbReference type="SAM" id="MobiDB-lite"/>
    </source>
</evidence>
<proteinExistence type="inferred from homology"/>
<dbReference type="GO" id="GO:0000118">
    <property type="term" value="C:histone deacetylase complex"/>
    <property type="evidence" value="ECO:0007669"/>
    <property type="project" value="TreeGrafter"/>
</dbReference>
<evidence type="ECO:0000256" key="24">
    <source>
        <dbReference type="ARBA" id="ARBA00023163"/>
    </source>
</evidence>
<evidence type="ECO:0000256" key="12">
    <source>
        <dbReference type="ARBA" id="ARBA00022491"/>
    </source>
</evidence>
<dbReference type="GO" id="GO:0008270">
    <property type="term" value="F:zinc ion binding"/>
    <property type="evidence" value="ECO:0007669"/>
    <property type="project" value="UniProtKB-KW"/>
</dbReference>
<dbReference type="GO" id="GO:0030425">
    <property type="term" value="C:dendrite"/>
    <property type="evidence" value="ECO:0007669"/>
    <property type="project" value="UniProtKB-SubCell"/>
</dbReference>
<evidence type="ECO:0000256" key="14">
    <source>
        <dbReference type="ARBA" id="ARBA00022679"/>
    </source>
</evidence>
<keyword evidence="28" id="KW-0966">Cell projection</keyword>
<keyword evidence="25" id="KW-0009">Actin-binding</keyword>
<dbReference type="Proteomes" id="UP000694397">
    <property type="component" value="Chromosome 1"/>
</dbReference>
<dbReference type="GO" id="GO:0043204">
    <property type="term" value="C:perikaryon"/>
    <property type="evidence" value="ECO:0007669"/>
    <property type="project" value="UniProtKB-SubCell"/>
</dbReference>
<evidence type="ECO:0000256" key="11">
    <source>
        <dbReference type="ARBA" id="ARBA00022490"/>
    </source>
</evidence>
<evidence type="ECO:0000256" key="1">
    <source>
        <dbReference type="ARBA" id="ARBA00001947"/>
    </source>
</evidence>
<evidence type="ECO:0000256" key="22">
    <source>
        <dbReference type="ARBA" id="ARBA00022853"/>
    </source>
</evidence>
<feature type="region of interest" description="Disordered" evidence="34">
    <location>
        <begin position="1"/>
        <end position="72"/>
    </location>
</feature>
<evidence type="ECO:0000256" key="15">
    <source>
        <dbReference type="ARBA" id="ARBA00022723"/>
    </source>
</evidence>
<evidence type="ECO:0000256" key="25">
    <source>
        <dbReference type="ARBA" id="ARBA00023203"/>
    </source>
</evidence>
<dbReference type="RefSeq" id="XP_018608524.1">
    <property type="nucleotide sequence ID" value="XM_018753008.2"/>
</dbReference>
<dbReference type="InterPro" id="IPR000286">
    <property type="entry name" value="HDACs"/>
</dbReference>
<name>A0A8C9QSU4_SCLFO</name>
<feature type="region of interest" description="Disordered" evidence="34">
    <location>
        <begin position="826"/>
        <end position="942"/>
    </location>
</feature>
<evidence type="ECO:0000256" key="28">
    <source>
        <dbReference type="ARBA" id="ARBA00023273"/>
    </source>
</evidence>
<dbReference type="FunFam" id="3.40.800.20:FF:000005">
    <property type="entry name" value="histone deacetylase 6"/>
    <property type="match status" value="2"/>
</dbReference>
<keyword evidence="24" id="KW-0804">Transcription</keyword>
<keyword evidence="20" id="KW-0862">Zinc</keyword>
<keyword evidence="26" id="KW-0206">Cytoskeleton</keyword>
<dbReference type="InterPro" id="IPR023801">
    <property type="entry name" value="His_deacetylse_dom"/>
</dbReference>
<dbReference type="Gene3D" id="3.40.800.20">
    <property type="entry name" value="Histone deacetylase domain"/>
    <property type="match status" value="2"/>
</dbReference>
<evidence type="ECO:0000313" key="37">
    <source>
        <dbReference type="Proteomes" id="UP000694397"/>
    </source>
</evidence>
<dbReference type="GO" id="GO:0051130">
    <property type="term" value="P:positive regulation of cellular component organization"/>
    <property type="evidence" value="ECO:0007669"/>
    <property type="project" value="UniProtKB-ARBA"/>
</dbReference>
<keyword evidence="14" id="KW-0808">Transferase</keyword>
<dbReference type="GO" id="GO:0032886">
    <property type="term" value="P:regulation of microtubule-based process"/>
    <property type="evidence" value="ECO:0007669"/>
    <property type="project" value="UniProtKB-ARBA"/>
</dbReference>
<keyword evidence="15" id="KW-0479">Metal-binding</keyword>
<keyword evidence="23" id="KW-0805">Transcription regulation</keyword>
<dbReference type="GeneID" id="108934846"/>
<comment type="similarity">
    <text evidence="9">Belongs to the histone deacetylase family. HD type 2 subfamily.</text>
</comment>
<keyword evidence="16" id="KW-0677">Repeat</keyword>
<dbReference type="SUPFAM" id="SSF52768">
    <property type="entry name" value="Arginase/deacetylase"/>
    <property type="match status" value="2"/>
</dbReference>
<dbReference type="GO" id="GO:0060216">
    <property type="term" value="P:definitive hemopoiesis"/>
    <property type="evidence" value="ECO:0007669"/>
    <property type="project" value="Ensembl"/>
</dbReference>
<evidence type="ECO:0000256" key="4">
    <source>
        <dbReference type="ARBA" id="ARBA00004279"/>
    </source>
</evidence>
<dbReference type="GO" id="GO:0005813">
    <property type="term" value="C:centrosome"/>
    <property type="evidence" value="ECO:0007669"/>
    <property type="project" value="UniProtKB-SubCell"/>
</dbReference>
<dbReference type="InterPro" id="IPR023696">
    <property type="entry name" value="Ureohydrolase_dom_sf"/>
</dbReference>
<evidence type="ECO:0000256" key="18">
    <source>
        <dbReference type="ARBA" id="ARBA00022786"/>
    </source>
</evidence>
<keyword evidence="17 33" id="KW-0863">Zinc-finger</keyword>
<evidence type="ECO:0000256" key="13">
    <source>
        <dbReference type="ARBA" id="ARBA00022553"/>
    </source>
</evidence>
<dbReference type="GO" id="GO:0051646">
    <property type="term" value="P:mitochondrion localization"/>
    <property type="evidence" value="ECO:0007669"/>
    <property type="project" value="UniProtKB-ARBA"/>
</dbReference>
<comment type="catalytic activity">
    <reaction evidence="29">
        <text>N(6)-acetyl-L-lysyl-[protein] + H2O = L-lysyl-[protein] + acetate</text>
        <dbReference type="Rhea" id="RHEA:58108"/>
        <dbReference type="Rhea" id="RHEA-COMP:9752"/>
        <dbReference type="Rhea" id="RHEA-COMP:10731"/>
        <dbReference type="ChEBI" id="CHEBI:15377"/>
        <dbReference type="ChEBI" id="CHEBI:29969"/>
        <dbReference type="ChEBI" id="CHEBI:30089"/>
        <dbReference type="ChEBI" id="CHEBI:61930"/>
    </reaction>
    <physiologicalReaction direction="left-to-right" evidence="29">
        <dbReference type="Rhea" id="RHEA:58109"/>
    </physiologicalReaction>
</comment>
<dbReference type="InterPro" id="IPR001607">
    <property type="entry name" value="Znf_UBP"/>
</dbReference>
<feature type="compositionally biased region" description="Low complexity" evidence="34">
    <location>
        <begin position="890"/>
        <end position="903"/>
    </location>
</feature>
<dbReference type="GO" id="GO:0040029">
    <property type="term" value="P:epigenetic regulation of gene expression"/>
    <property type="evidence" value="ECO:0007669"/>
    <property type="project" value="TreeGrafter"/>
</dbReference>
<evidence type="ECO:0000256" key="31">
    <source>
        <dbReference type="ARBA" id="ARBA00068733"/>
    </source>
</evidence>
<comment type="cofactor">
    <cofactor evidence="1">
        <name>Zn(2+)</name>
        <dbReference type="ChEBI" id="CHEBI:29105"/>
    </cofactor>
</comment>
<evidence type="ECO:0000256" key="32">
    <source>
        <dbReference type="ARBA" id="ARBA00082852"/>
    </source>
</evidence>
<dbReference type="PANTHER" id="PTHR10625:SF21">
    <property type="entry name" value="HISTONE DEACETYLASE 6"/>
    <property type="match status" value="1"/>
</dbReference>
<evidence type="ECO:0000256" key="5">
    <source>
        <dbReference type="ARBA" id="ARBA00004300"/>
    </source>
</evidence>
<reference evidence="36" key="2">
    <citation type="submission" date="2025-08" db="UniProtKB">
        <authorList>
            <consortium name="Ensembl"/>
        </authorList>
    </citation>
    <scope>IDENTIFICATION</scope>
</reference>
<dbReference type="GO" id="GO:0001525">
    <property type="term" value="P:angiogenesis"/>
    <property type="evidence" value="ECO:0007669"/>
    <property type="project" value="Ensembl"/>
</dbReference>
<dbReference type="Pfam" id="PF02148">
    <property type="entry name" value="zf-UBP"/>
    <property type="match status" value="1"/>
</dbReference>
<keyword evidence="13" id="KW-0597">Phosphoprotein</keyword>
<comment type="catalytic activity">
    <reaction evidence="30">
        <text>N(6)-acetyl-L-lysyl-[alpha-tubulin] + H2O = L-lysyl-[alpha-tubulin] + acetate</text>
        <dbReference type="Rhea" id="RHEA:21548"/>
        <dbReference type="Rhea" id="RHEA-COMP:11278"/>
        <dbReference type="Rhea" id="RHEA-COMP:11279"/>
        <dbReference type="ChEBI" id="CHEBI:15377"/>
        <dbReference type="ChEBI" id="CHEBI:29969"/>
        <dbReference type="ChEBI" id="CHEBI:30089"/>
        <dbReference type="ChEBI" id="CHEBI:61930"/>
    </reaction>
    <physiologicalReaction direction="left-to-right" evidence="30">
        <dbReference type="Rhea" id="RHEA:21549"/>
    </physiologicalReaction>
</comment>
<dbReference type="AlphaFoldDB" id="A0A8C9QSU4"/>
<dbReference type="Gene3D" id="3.30.40.10">
    <property type="entry name" value="Zinc/RING finger domain, C3HC4 (zinc finger)"/>
    <property type="match status" value="1"/>
</dbReference>
<reference evidence="36" key="3">
    <citation type="submission" date="2025-09" db="UniProtKB">
        <authorList>
            <consortium name="Ensembl"/>
        </authorList>
    </citation>
    <scope>IDENTIFICATION</scope>
</reference>
<dbReference type="OrthoDB" id="424012at2759"/>
<protein>
    <recommendedName>
        <fullName evidence="31">Protein deacetylase HDAC6</fullName>
    </recommendedName>
    <alternativeName>
        <fullName evidence="32">Tubulin-lysine deacetylase HDAC6</fullName>
    </alternativeName>
</protein>
<dbReference type="KEGG" id="sfm:108934846"/>
<dbReference type="GO" id="GO:0003779">
    <property type="term" value="F:actin binding"/>
    <property type="evidence" value="ECO:0007669"/>
    <property type="project" value="UniProtKB-KW"/>
</dbReference>
<accession>A0A8C9QSU4</accession>
<dbReference type="CDD" id="cd10003">
    <property type="entry name" value="HDAC6-dom2"/>
    <property type="match status" value="1"/>
</dbReference>
<sequence length="1106" mass="121675">MDSTPDPSGSKSPRGSTHSSRSPDSAPKKKSTKPSSKKSNLKEVRKKGRMDRSRGEEEMSNQLKSLDLHGKPRPTGTGLVFSDIFTHHRCLWDSCHSENPERVVTILEKVKQEGLFSRCVEVEARSAVEEDLLLVHKREYVELMKSTQNMTESKLRTLSDTYDSVYLHPESFLCATMAVGSILQLVDKVMSSELQNGFCVVRPPGHHAHVDMANGYCLFNNLAIAARYAQKQYGLERVLIVDWDVHHGQGIQYIFQEDPSVLYFSVHRYEEGTFWPHLPESDSSAVGTGAGKGYNINLPWNKIKMADGDYIAAFQQLLLPVAYEFEPQLVLVAAGFDSVVGDPKGEMSTSPQCFAVLTHLLQGLAQGRLVLALEGGYNLESTAEGVCACLRSLLGDPCPQLNAPVTPCESALKSISQTISSLYPFWTSLQILEGGPLPGGHATPTAMLQKPHQCPWESASPLTGLVYDERMMEHHNMWDSHHPELPQRISRIFSRHEDLGLVCRCHRIPARLATEEELALCHSLEHIAKIKSSEEMKPRDLHKLGGEYNSIYISPESYKCALLAAGSCFNSAQAILTGQVKNAVAIVRPPGHHAERDIACGFCLFNNAALTARYAQKLAKTPLRVLILDWDVHHGNGIQHVFEEDDSVLYISLHRYDNGQIFPFSEDANYDRVGRGKGLGFNVNIPWSGSKMGDSEYLAAFHMVVMPIARQFDPELVLVSAGFDAARGDPLGGYKVTPEGYAHMTRLLMSLAGGRVMLILEGGYNLTSISDSMSMCTSMLLGDTPPSLSQLLPPHPEAALIINRVLHTHAPYWSGLRIQIPEYLPSSVPSHKQKNKRPSAGRGKNPKQATPAGSPAQRSLPVTPGPVAGGSPEKDEELEGIAQGLRSLDLDTVSSSSSPTSVPVGGGRRKVKPKPQDSPAPQVHVTPEKKENEDNSLQHDKTGVMPVKESALDTVATGDVQTGELGEASGWTKSVEHQTVFELFSRGQDIEGGTLYVVDPLPWCPHLEVVRPVPPGGIDVFLPCEDCGTDTENWICLVCYKVFCGRYVNQHMVSHGQVLEHPLVLSFSDLSVWCYRCESYVHNKVLHEAKNAAHQMKFGEDIPCVP</sequence>
<dbReference type="GO" id="GO:0002244">
    <property type="term" value="P:hematopoietic progenitor cell differentiation"/>
    <property type="evidence" value="ECO:0007669"/>
    <property type="project" value="Ensembl"/>
</dbReference>
<comment type="pathway">
    <text evidence="8">Protein modification; protein ubiquitination.</text>
</comment>
<dbReference type="InterPro" id="IPR037138">
    <property type="entry name" value="His_deacetylse_dom_sf"/>
</dbReference>
<keyword evidence="11" id="KW-0963">Cytoplasm</keyword>
<evidence type="ECO:0000256" key="23">
    <source>
        <dbReference type="ARBA" id="ARBA00023015"/>
    </source>
</evidence>
<evidence type="ECO:0000256" key="19">
    <source>
        <dbReference type="ARBA" id="ARBA00022801"/>
    </source>
</evidence>
<keyword evidence="18" id="KW-0833">Ubl conjugation pathway</keyword>
<evidence type="ECO:0000256" key="26">
    <source>
        <dbReference type="ARBA" id="ARBA00023212"/>
    </source>
</evidence>
<keyword evidence="19" id="KW-0378">Hydrolase</keyword>
<evidence type="ECO:0000256" key="9">
    <source>
        <dbReference type="ARBA" id="ARBA00007738"/>
    </source>
</evidence>
<dbReference type="GeneTree" id="ENSGT00940000159563"/>
<evidence type="ECO:0000256" key="17">
    <source>
        <dbReference type="ARBA" id="ARBA00022771"/>
    </source>
</evidence>
<dbReference type="GO" id="GO:0006950">
    <property type="term" value="P:response to stress"/>
    <property type="evidence" value="ECO:0007669"/>
    <property type="project" value="UniProtKB-ARBA"/>
</dbReference>
<evidence type="ECO:0000256" key="2">
    <source>
        <dbReference type="ARBA" id="ARBA00004120"/>
    </source>
</evidence>
<evidence type="ECO:0000256" key="29">
    <source>
        <dbReference type="ARBA" id="ARBA00049136"/>
    </source>
</evidence>
<gene>
    <name evidence="36" type="primary">HDAC6</name>
    <name evidence="36" type="synonym">hdac6</name>
</gene>
<feature type="domain" description="UBP-type" evidence="35">
    <location>
        <begin position="1002"/>
        <end position="1100"/>
    </location>
</feature>